<dbReference type="InterPro" id="IPR001173">
    <property type="entry name" value="Glyco_trans_2-like"/>
</dbReference>
<sequence length="349" mass="38743">MMPRVCAVVLTYNRRELLDECLRSIAAQSHVCDRVIVVDNASTDGTAEMLAECWRSKVDAHVLEQNIGAAGGFNLGMRLAYRTGADYIWVMDDDVMPEPDALEKLLAAASVLASRNIAPSFLTSILRSPVGHLTNVPEIDRHTNPLQYENWPDLLDHKLVPVIRAALASNLLPRSTLEQYGLPIADMFIWGEDTEFTLRVAQDRPGFIVGDSRAVHVRQLAGVLDIRTERNPARVAYHFYRIRNDVFLKRRFEGPRAVARLIRRQVKLAVQLCQAQEFARARIVLRGVLAGLSFNPSIEAADAPFTMASVRQMAEPEADLALASAEATAPAKLAPEQEQAFPNDLRPAV</sequence>
<reference evidence="6 7" key="1">
    <citation type="submission" date="2016-10" db="EMBL/GenBank/DDBJ databases">
        <authorList>
            <person name="de Groot N.N."/>
        </authorList>
    </citation>
    <scope>NUCLEOTIDE SEQUENCE [LARGE SCALE GENOMIC DNA]</scope>
    <source>
        <strain evidence="6 7">CPCC 100156</strain>
    </source>
</reference>
<feature type="domain" description="Glycosyltransferase 2-like" evidence="5">
    <location>
        <begin position="7"/>
        <end position="110"/>
    </location>
</feature>
<comment type="similarity">
    <text evidence="1">Belongs to the glycosyltransferase 2 family.</text>
</comment>
<evidence type="ECO:0000313" key="6">
    <source>
        <dbReference type="EMBL" id="SDD82416.1"/>
    </source>
</evidence>
<dbReference type="RefSeq" id="WP_176849672.1">
    <property type="nucleotide sequence ID" value="NZ_FMZX01000013.1"/>
</dbReference>
<evidence type="ECO:0000256" key="4">
    <source>
        <dbReference type="SAM" id="MobiDB-lite"/>
    </source>
</evidence>
<gene>
    <name evidence="6" type="ORF">SAMN04487779_101310</name>
</gene>
<dbReference type="GO" id="GO:0016757">
    <property type="term" value="F:glycosyltransferase activity"/>
    <property type="evidence" value="ECO:0007669"/>
    <property type="project" value="UniProtKB-KW"/>
</dbReference>
<keyword evidence="3 6" id="KW-0808">Transferase</keyword>
<evidence type="ECO:0000256" key="3">
    <source>
        <dbReference type="ARBA" id="ARBA00022679"/>
    </source>
</evidence>
<dbReference type="Gene3D" id="3.90.550.10">
    <property type="entry name" value="Spore Coat Polysaccharide Biosynthesis Protein SpsA, Chain A"/>
    <property type="match status" value="1"/>
</dbReference>
<evidence type="ECO:0000313" key="7">
    <source>
        <dbReference type="Proteomes" id="UP000198925"/>
    </source>
</evidence>
<accession>A0A1G6XYE7</accession>
<evidence type="ECO:0000259" key="5">
    <source>
        <dbReference type="Pfam" id="PF00535"/>
    </source>
</evidence>
<organism evidence="6 7">
    <name type="scientific">Belnapia rosea</name>
    <dbReference type="NCBI Taxonomy" id="938405"/>
    <lineage>
        <taxon>Bacteria</taxon>
        <taxon>Pseudomonadati</taxon>
        <taxon>Pseudomonadota</taxon>
        <taxon>Alphaproteobacteria</taxon>
        <taxon>Acetobacterales</taxon>
        <taxon>Roseomonadaceae</taxon>
        <taxon>Belnapia</taxon>
    </lineage>
</organism>
<dbReference type="Pfam" id="PF00535">
    <property type="entry name" value="Glycos_transf_2"/>
    <property type="match status" value="1"/>
</dbReference>
<keyword evidence="2" id="KW-0328">Glycosyltransferase</keyword>
<evidence type="ECO:0000256" key="1">
    <source>
        <dbReference type="ARBA" id="ARBA00006739"/>
    </source>
</evidence>
<dbReference type="InterPro" id="IPR029044">
    <property type="entry name" value="Nucleotide-diphossugar_trans"/>
</dbReference>
<dbReference type="STRING" id="938405.SAMN02927895_04594"/>
<protein>
    <submittedName>
        <fullName evidence="6">Glycosyltransferase, GT2 family</fullName>
    </submittedName>
</protein>
<dbReference type="AlphaFoldDB" id="A0A1G6XYE7"/>
<dbReference type="PANTHER" id="PTHR43179:SF12">
    <property type="entry name" value="GALACTOFURANOSYLTRANSFERASE GLFT2"/>
    <property type="match status" value="1"/>
</dbReference>
<proteinExistence type="inferred from homology"/>
<dbReference type="Proteomes" id="UP000198925">
    <property type="component" value="Unassembled WGS sequence"/>
</dbReference>
<evidence type="ECO:0000256" key="2">
    <source>
        <dbReference type="ARBA" id="ARBA00022676"/>
    </source>
</evidence>
<dbReference type="CDD" id="cd04185">
    <property type="entry name" value="GT_2_like_b"/>
    <property type="match status" value="1"/>
</dbReference>
<name>A0A1G6XYE7_9PROT</name>
<feature type="region of interest" description="Disordered" evidence="4">
    <location>
        <begin position="329"/>
        <end position="349"/>
    </location>
</feature>
<dbReference type="SUPFAM" id="SSF53448">
    <property type="entry name" value="Nucleotide-diphospho-sugar transferases"/>
    <property type="match status" value="1"/>
</dbReference>
<keyword evidence="7" id="KW-1185">Reference proteome</keyword>
<dbReference type="PANTHER" id="PTHR43179">
    <property type="entry name" value="RHAMNOSYLTRANSFERASE WBBL"/>
    <property type="match status" value="1"/>
</dbReference>
<dbReference type="EMBL" id="FMZX01000013">
    <property type="protein sequence ID" value="SDD82416.1"/>
    <property type="molecule type" value="Genomic_DNA"/>
</dbReference>